<dbReference type="OrthoDB" id="3210158at2"/>
<evidence type="ECO:0008006" key="3">
    <source>
        <dbReference type="Google" id="ProtNLM"/>
    </source>
</evidence>
<dbReference type="STRING" id="1921764.BSR28_06675"/>
<proteinExistence type="predicted"/>
<dbReference type="RefSeq" id="WP_073709213.1">
    <property type="nucleotide sequence ID" value="NZ_MQSV01000003.1"/>
</dbReference>
<protein>
    <recommendedName>
        <fullName evidence="3">DUF3027 domain-containing protein</fullName>
    </recommendedName>
</protein>
<dbReference type="Proteomes" id="UP000186785">
    <property type="component" value="Unassembled WGS sequence"/>
</dbReference>
<reference evidence="1 2" key="1">
    <citation type="submission" date="2016-11" db="EMBL/GenBank/DDBJ databases">
        <title>Actinomyces gypaetusis sp. nov. isolated from the vulture Gypaetus barbatus in Qinghai Tibet Plateau China.</title>
        <authorList>
            <person name="Meng X."/>
        </authorList>
    </citation>
    <scope>NUCLEOTIDE SEQUENCE [LARGE SCALE GENOMIC DNA]</scope>
    <source>
        <strain evidence="1 2">VUL4_2</strain>
    </source>
</reference>
<dbReference type="Pfam" id="PF11228">
    <property type="entry name" value="DUF3027"/>
    <property type="match status" value="1"/>
</dbReference>
<dbReference type="InterPro" id="IPR021391">
    <property type="entry name" value="DUF3027"/>
</dbReference>
<dbReference type="AlphaFoldDB" id="A0A1Q5PLD2"/>
<sequence>MTSEKTTAAGGNKTKPRKDAKLAQAVDLAQEAAQSVARPGHVGDHLGVEIDGPMLLTHYFECLHPGYVGWAWAVTVTRVPRSSQVTVCEVEMLPYQNALLAPPWVPWEERLQPADVPRGEMVPFIAHDERLVTGEERAKEADIEPGDEIRQALDRPRVLSAESLNRVGERWTKSLRTARATRRYPQSCETCAFMIKLTGPVGKNFGVCGNEYALDDGKVVPNTYSCGAHSETDADRTESPWEIEPLRLNDLNLEVLDPAEFWSE</sequence>
<gene>
    <name evidence="1" type="ORF">BSR29_05005</name>
</gene>
<organism evidence="1 2">
    <name type="scientific">Boudabousia liubingyangii</name>
    <dbReference type="NCBI Taxonomy" id="1921764"/>
    <lineage>
        <taxon>Bacteria</taxon>
        <taxon>Bacillati</taxon>
        <taxon>Actinomycetota</taxon>
        <taxon>Actinomycetes</taxon>
        <taxon>Actinomycetales</taxon>
        <taxon>Actinomycetaceae</taxon>
        <taxon>Boudabousia</taxon>
    </lineage>
</organism>
<evidence type="ECO:0000313" key="2">
    <source>
        <dbReference type="Proteomes" id="UP000186785"/>
    </source>
</evidence>
<dbReference type="EMBL" id="MQSV01000003">
    <property type="protein sequence ID" value="OKL47853.1"/>
    <property type="molecule type" value="Genomic_DNA"/>
</dbReference>
<name>A0A1Q5PLD2_9ACTO</name>
<keyword evidence="2" id="KW-1185">Reference proteome</keyword>
<comment type="caution">
    <text evidence="1">The sequence shown here is derived from an EMBL/GenBank/DDBJ whole genome shotgun (WGS) entry which is preliminary data.</text>
</comment>
<accession>A0A1Q5PLD2</accession>
<evidence type="ECO:0000313" key="1">
    <source>
        <dbReference type="EMBL" id="OKL47853.1"/>
    </source>
</evidence>